<gene>
    <name evidence="4" type="ORF">DIURU_000923</name>
</gene>
<feature type="signal peptide" evidence="2">
    <location>
        <begin position="1"/>
        <end position="17"/>
    </location>
</feature>
<dbReference type="InterPro" id="IPR000782">
    <property type="entry name" value="FAS1_domain"/>
</dbReference>
<evidence type="ECO:0000256" key="2">
    <source>
        <dbReference type="SAM" id="SignalP"/>
    </source>
</evidence>
<dbReference type="GeneID" id="54779576"/>
<dbReference type="SUPFAM" id="SSF82153">
    <property type="entry name" value="FAS1 domain"/>
    <property type="match status" value="1"/>
</dbReference>
<organism evidence="4 5">
    <name type="scientific">Diutina rugosa</name>
    <name type="common">Yeast</name>
    <name type="synonym">Candida rugosa</name>
    <dbReference type="NCBI Taxonomy" id="5481"/>
    <lineage>
        <taxon>Eukaryota</taxon>
        <taxon>Fungi</taxon>
        <taxon>Dikarya</taxon>
        <taxon>Ascomycota</taxon>
        <taxon>Saccharomycotina</taxon>
        <taxon>Pichiomycetes</taxon>
        <taxon>Debaryomycetaceae</taxon>
        <taxon>Diutina</taxon>
    </lineage>
</organism>
<keyword evidence="5" id="KW-1185">Reference proteome</keyword>
<dbReference type="Gene3D" id="2.30.180.10">
    <property type="entry name" value="FAS1 domain"/>
    <property type="match status" value="1"/>
</dbReference>
<evidence type="ECO:0000313" key="4">
    <source>
        <dbReference type="EMBL" id="KAA8906762.1"/>
    </source>
</evidence>
<comment type="caution">
    <text evidence="4">The sequence shown here is derived from an EMBL/GenBank/DDBJ whole genome shotgun (WGS) entry which is preliminary data.</text>
</comment>
<keyword evidence="1 2" id="KW-0732">Signal</keyword>
<dbReference type="VEuPathDB" id="FungiDB:DIURU_000923"/>
<protein>
    <recommendedName>
        <fullName evidence="3">FAS1 domain-containing protein</fullName>
    </recommendedName>
</protein>
<evidence type="ECO:0000256" key="1">
    <source>
        <dbReference type="ARBA" id="ARBA00022729"/>
    </source>
</evidence>
<dbReference type="AlphaFoldDB" id="A0A642UVW7"/>
<dbReference type="InterPro" id="IPR040200">
    <property type="entry name" value="Mug57-like"/>
</dbReference>
<dbReference type="RefSeq" id="XP_034014276.1">
    <property type="nucleotide sequence ID" value="XM_034159225.1"/>
</dbReference>
<reference evidence="4 5" key="1">
    <citation type="submission" date="2019-07" db="EMBL/GenBank/DDBJ databases">
        <title>Genome assembly of two rare yeast pathogens: Diutina rugosa and Trichomonascus ciferrii.</title>
        <authorList>
            <person name="Mixao V."/>
            <person name="Saus E."/>
            <person name="Hansen A."/>
            <person name="Lass-Flor C."/>
            <person name="Gabaldon T."/>
        </authorList>
    </citation>
    <scope>NUCLEOTIDE SEQUENCE [LARGE SCALE GENOMIC DNA]</scope>
    <source>
        <strain evidence="4 5">CBS 613</strain>
    </source>
</reference>
<dbReference type="PANTHER" id="PTHR28156:SF1">
    <property type="entry name" value="FAS1 DOMAIN-CONTAINING PROTEIN YDR262W"/>
    <property type="match status" value="1"/>
</dbReference>
<name>A0A642UVW7_DIURU</name>
<dbReference type="PROSITE" id="PS50213">
    <property type="entry name" value="FAS1"/>
    <property type="match status" value="1"/>
</dbReference>
<accession>A0A642UVW7</accession>
<dbReference type="PANTHER" id="PTHR28156">
    <property type="entry name" value="FAS1 DOMAIN-CONTAINING PROTEIN YDR262W"/>
    <property type="match status" value="1"/>
</dbReference>
<feature type="chain" id="PRO_5024992624" description="FAS1 domain-containing protein" evidence="2">
    <location>
        <begin position="18"/>
        <end position="595"/>
    </location>
</feature>
<evidence type="ECO:0000259" key="3">
    <source>
        <dbReference type="PROSITE" id="PS50213"/>
    </source>
</evidence>
<dbReference type="InterPro" id="IPR036378">
    <property type="entry name" value="FAS1_dom_sf"/>
</dbReference>
<dbReference type="Pfam" id="PF02469">
    <property type="entry name" value="Fasciclin"/>
    <property type="match status" value="1"/>
</dbReference>
<feature type="domain" description="FAS1" evidence="3">
    <location>
        <begin position="448"/>
        <end position="592"/>
    </location>
</feature>
<dbReference type="OrthoDB" id="5551751at2759"/>
<dbReference type="Proteomes" id="UP000449547">
    <property type="component" value="Unassembled WGS sequence"/>
</dbReference>
<proteinExistence type="predicted"/>
<sequence>MQFKTLLTVALATMVYAKNVLDIDQILSQPWNPTSIIPTDFFKETINNLLSAENHPQVSSDDLNQAVGTQSFDVDGTKYLEIFEIKDEYPQILEKLNQHRDDNDKITGEQLDNVINVYLLKLESEAKSHNLYHKLVQLSGDQQVVSLESFKEALQAEAAQFQPLLDAINRYTNDKREAKNVISLADYKFELPEQSNEKRENEAEEHSLKTLMAAKYLDKRGQASHKNRLQHLKLAKYNDKREAKNIFDLAQLQADLDNNNHEKREAKNVYNLAQLQAGIDDETNNDKREAKNVYNLAQLQAGLDDEVKDKREPKNVLNLAQLQADIDNDNNHEKREAKNVYNLAQLQAGVDDETNDKREAKNVYNLAQLQDAVNEENGKREPKNIIDLSAVLTDLDKPGKRDAKNVFNFAELAKLETKPGKREYTLADVSAIIDLINQRQQVLSQSSGPVLQEVLPQMRDISIFTRMIRDNAGIEAMTESRDQALLILAPSDEAIAKLSQKPWEFPTPVVGDKSDAIAAENLDSFLKGHIVEEFLSSLSTEGVDAWLMNGKPLTITKQADGKVLVNYEDRHVAVRDLKQEANGYVLVLDECLVQP</sequence>
<dbReference type="EMBL" id="SWFT01000031">
    <property type="protein sequence ID" value="KAA8906762.1"/>
    <property type="molecule type" value="Genomic_DNA"/>
</dbReference>
<evidence type="ECO:0000313" key="5">
    <source>
        <dbReference type="Proteomes" id="UP000449547"/>
    </source>
</evidence>